<keyword evidence="2" id="KW-1185">Reference proteome</keyword>
<accession>A0A849A8J0</accession>
<evidence type="ECO:0000313" key="1">
    <source>
        <dbReference type="EMBL" id="NNG35833.1"/>
    </source>
</evidence>
<reference evidence="1 2" key="1">
    <citation type="submission" date="2020-05" db="EMBL/GenBank/DDBJ databases">
        <title>Nakamurella sp. DB0629 isolated from air conditioner.</title>
        <authorList>
            <person name="Kim D.H."/>
            <person name="Kim D.-U."/>
        </authorList>
    </citation>
    <scope>NUCLEOTIDE SEQUENCE [LARGE SCALE GENOMIC DNA]</scope>
    <source>
        <strain evidence="1 2">DB0629</strain>
    </source>
</reference>
<dbReference type="EMBL" id="JABEND010000004">
    <property type="protein sequence ID" value="NNG35833.1"/>
    <property type="molecule type" value="Genomic_DNA"/>
</dbReference>
<keyword evidence="1" id="KW-0808">Transferase</keyword>
<comment type="caution">
    <text evidence="1">The sequence shown here is derived from an EMBL/GenBank/DDBJ whole genome shotgun (WGS) entry which is preliminary data.</text>
</comment>
<dbReference type="Proteomes" id="UP000562984">
    <property type="component" value="Unassembled WGS sequence"/>
</dbReference>
<evidence type="ECO:0000313" key="2">
    <source>
        <dbReference type="Proteomes" id="UP000562984"/>
    </source>
</evidence>
<organism evidence="1 2">
    <name type="scientific">Nakamurella aerolata</name>
    <dbReference type="NCBI Taxonomy" id="1656892"/>
    <lineage>
        <taxon>Bacteria</taxon>
        <taxon>Bacillati</taxon>
        <taxon>Actinomycetota</taxon>
        <taxon>Actinomycetes</taxon>
        <taxon>Nakamurellales</taxon>
        <taxon>Nakamurellaceae</taxon>
        <taxon>Nakamurella</taxon>
    </lineage>
</organism>
<sequence>MVVLQSFPGRAPVGNPYRVLLVEGLTGAGGVTVVHFDWRTALLGRYDVFHVHWPETLLGARTPVRKLVRQLQFALLLLRLRLARIPVVRTVHNLELPQGISRREALLLRLAQRAETVRVRLNSSTDVAGDTPVHTVLHGHYRDWFADHPQRPAIPGRLVFFGLVRRYKGVEALVRAFRQTAGPADSAATGATPAGMAAGIGAEQLSLQVVGNPSTAELADSIRAAAGGDRRIQLDFDFVTDADLVAAVTAAELVVLPYREMHNSAGVLTALSLDRPVLVPDNLVNRRLADEVGPGWVHRYQGALTGAALTAALAELRSDPPTAPPNLDQRDWVVGGGQHRLAYLDALARAGRGRS</sequence>
<proteinExistence type="predicted"/>
<protein>
    <submittedName>
        <fullName evidence="1">Glycosyl transferase</fullName>
    </submittedName>
</protein>
<dbReference type="GO" id="GO:0016740">
    <property type="term" value="F:transferase activity"/>
    <property type="evidence" value="ECO:0007669"/>
    <property type="project" value="UniProtKB-KW"/>
</dbReference>
<dbReference type="SUPFAM" id="SSF53756">
    <property type="entry name" value="UDP-Glycosyltransferase/glycogen phosphorylase"/>
    <property type="match status" value="1"/>
</dbReference>
<dbReference type="AlphaFoldDB" id="A0A849A8J0"/>
<name>A0A849A8J0_9ACTN</name>
<gene>
    <name evidence="1" type="ORF">HKD39_08950</name>
</gene>
<dbReference type="Gene3D" id="3.40.50.2000">
    <property type="entry name" value="Glycogen Phosphorylase B"/>
    <property type="match status" value="1"/>
</dbReference>